<dbReference type="EMBL" id="BSPL01000007">
    <property type="protein sequence ID" value="GLS68727.1"/>
    <property type="molecule type" value="Genomic_DNA"/>
</dbReference>
<feature type="compositionally biased region" description="Polar residues" evidence="1">
    <location>
        <begin position="1"/>
        <end position="18"/>
    </location>
</feature>
<sequence length="94" mass="10813">MSTETNEPTKNGKASLTKSKMKSHTKRLQIDLPEESFEKLDKIKKLNDFSSYTDMFKEMVRLYHYALTEEIAGTKFCVNRGGNISELAMFALKK</sequence>
<protein>
    <submittedName>
        <fullName evidence="2">Uncharacterized protein</fullName>
    </submittedName>
</protein>
<accession>A0AA37WR51</accession>
<name>A0AA37WR51_9HYPH</name>
<evidence type="ECO:0000313" key="3">
    <source>
        <dbReference type="Proteomes" id="UP001157440"/>
    </source>
</evidence>
<organism evidence="2 3">
    <name type="scientific">Methylobacterium tardum</name>
    <dbReference type="NCBI Taxonomy" id="374432"/>
    <lineage>
        <taxon>Bacteria</taxon>
        <taxon>Pseudomonadati</taxon>
        <taxon>Pseudomonadota</taxon>
        <taxon>Alphaproteobacteria</taxon>
        <taxon>Hyphomicrobiales</taxon>
        <taxon>Methylobacteriaceae</taxon>
        <taxon>Methylobacterium</taxon>
    </lineage>
</organism>
<gene>
    <name evidence="2" type="ORF">GCM10007890_07390</name>
</gene>
<evidence type="ECO:0000256" key="1">
    <source>
        <dbReference type="SAM" id="MobiDB-lite"/>
    </source>
</evidence>
<dbReference type="RefSeq" id="WP_238199810.1">
    <property type="nucleotide sequence ID" value="NZ_BPQZ01000048.1"/>
</dbReference>
<feature type="region of interest" description="Disordered" evidence="1">
    <location>
        <begin position="1"/>
        <end position="27"/>
    </location>
</feature>
<evidence type="ECO:0000313" key="2">
    <source>
        <dbReference type="EMBL" id="GLS68727.1"/>
    </source>
</evidence>
<keyword evidence="3" id="KW-1185">Reference proteome</keyword>
<dbReference type="Proteomes" id="UP001157440">
    <property type="component" value="Unassembled WGS sequence"/>
</dbReference>
<dbReference type="AlphaFoldDB" id="A0AA37WR51"/>
<comment type="caution">
    <text evidence="2">The sequence shown here is derived from an EMBL/GenBank/DDBJ whole genome shotgun (WGS) entry which is preliminary data.</text>
</comment>
<reference evidence="3" key="1">
    <citation type="journal article" date="2019" name="Int. J. Syst. Evol. Microbiol.">
        <title>The Global Catalogue of Microorganisms (GCM) 10K type strain sequencing project: providing services to taxonomists for standard genome sequencing and annotation.</title>
        <authorList>
            <consortium name="The Broad Institute Genomics Platform"/>
            <consortium name="The Broad Institute Genome Sequencing Center for Infectious Disease"/>
            <person name="Wu L."/>
            <person name="Ma J."/>
        </authorList>
    </citation>
    <scope>NUCLEOTIDE SEQUENCE [LARGE SCALE GENOMIC DNA]</scope>
    <source>
        <strain evidence="3">NBRC 103632</strain>
    </source>
</reference>
<proteinExistence type="predicted"/>